<dbReference type="EMBL" id="AMFJ01021622">
    <property type="protein sequence ID" value="EKD66544.1"/>
    <property type="molecule type" value="Genomic_DNA"/>
</dbReference>
<evidence type="ECO:0000256" key="9">
    <source>
        <dbReference type="ARBA" id="ARBA00022723"/>
    </source>
</evidence>
<evidence type="ECO:0000256" key="8">
    <source>
        <dbReference type="ARBA" id="ARBA00022691"/>
    </source>
</evidence>
<dbReference type="PIRSF" id="PIRSF006004">
    <property type="entry name" value="CHP00048"/>
    <property type="match status" value="1"/>
</dbReference>
<dbReference type="PROSITE" id="PS51918">
    <property type="entry name" value="RADICAL_SAM"/>
    <property type="match status" value="1"/>
</dbReference>
<dbReference type="SFLD" id="SFLDG01062">
    <property type="entry name" value="methyltransferase_(Class_A)"/>
    <property type="match status" value="1"/>
</dbReference>
<evidence type="ECO:0000256" key="2">
    <source>
        <dbReference type="ARBA" id="ARBA00004496"/>
    </source>
</evidence>
<dbReference type="SFLD" id="SFLDF00275">
    <property type="entry name" value="adenosine_C2_methyltransferase"/>
    <property type="match status" value="1"/>
</dbReference>
<evidence type="ECO:0000256" key="11">
    <source>
        <dbReference type="ARBA" id="ARBA00023014"/>
    </source>
</evidence>
<evidence type="ECO:0000256" key="7">
    <source>
        <dbReference type="ARBA" id="ARBA00022679"/>
    </source>
</evidence>
<dbReference type="PANTHER" id="PTHR30544">
    <property type="entry name" value="23S RRNA METHYLTRANSFERASE"/>
    <property type="match status" value="1"/>
</dbReference>
<organism evidence="13">
    <name type="scientific">uncultured bacterium</name>
    <name type="common">gcode 4</name>
    <dbReference type="NCBI Taxonomy" id="1234023"/>
    <lineage>
        <taxon>Bacteria</taxon>
        <taxon>environmental samples</taxon>
    </lineage>
</organism>
<dbReference type="FunFam" id="3.20.20.70:FF:000014">
    <property type="entry name" value="Probable dual-specificity RNA methyltransferase RlmN"/>
    <property type="match status" value="1"/>
</dbReference>
<dbReference type="Gene3D" id="1.10.150.530">
    <property type="match status" value="1"/>
</dbReference>
<dbReference type="GO" id="GO:0070475">
    <property type="term" value="P:rRNA base methylation"/>
    <property type="evidence" value="ECO:0007669"/>
    <property type="project" value="InterPro"/>
</dbReference>
<reference evidence="13" key="1">
    <citation type="journal article" date="2012" name="Science">
        <title>Fermentation, hydrogen, and sulfur metabolism in multiple uncultivated bacterial phyla.</title>
        <authorList>
            <person name="Wrighton K.C."/>
            <person name="Thomas B.C."/>
            <person name="Sharon I."/>
            <person name="Miller C.S."/>
            <person name="Castelle C.J."/>
            <person name="VerBerkmoes N.C."/>
            <person name="Wilkins M.J."/>
            <person name="Hettich R.L."/>
            <person name="Lipton M.S."/>
            <person name="Williams K.H."/>
            <person name="Long P.E."/>
            <person name="Banfield J.F."/>
        </authorList>
    </citation>
    <scope>NUCLEOTIDE SEQUENCE [LARGE SCALE GENOMIC DNA]</scope>
</reference>
<evidence type="ECO:0000256" key="5">
    <source>
        <dbReference type="ARBA" id="ARBA00022552"/>
    </source>
</evidence>
<dbReference type="NCBIfam" id="TIGR00048">
    <property type="entry name" value="rRNA_mod_RlmN"/>
    <property type="match status" value="1"/>
</dbReference>
<name>K2BWA8_9BACT</name>
<evidence type="ECO:0000313" key="13">
    <source>
        <dbReference type="EMBL" id="EKD66544.1"/>
    </source>
</evidence>
<keyword evidence="6" id="KW-0489">Methyltransferase</keyword>
<gene>
    <name evidence="13" type="ORF">ACD_49C00036G0007</name>
</gene>
<sequence length="345" mass="39941">MFSIHDEIQLKALLEQNWEKPFRYAQIENAIYKNFIVNYTDISTISNKSKELLRENCFFTSLNVESQTTSDNGQTTKILFKTTDGLFIESVIMRHLSGRNTLCVSSQAWCPMGCSFCATGKLGLQRNLEFYEIVDQIMEAVLILHAEWKNLRNIVYMGMGEPFLNYPNVKLSLEVACKQQKFDFSSRRVTISTCGIISGIKQFWHDFPQTSLAISLHAPNDELRSKIMPVNITYPLNFLMKALDDYTSLTNKRIFYEYIMIWGINDSLENAKQLAKLLEWKLAHVNFIPYNPGEWVNSSWYSATSKKRIQEFQQILEKSWIPSTIRHTMWDDIDAACGQLALKKS</sequence>
<keyword evidence="3" id="KW-0004">4Fe-4S</keyword>
<feature type="domain" description="Radical SAM core" evidence="12">
    <location>
        <begin position="96"/>
        <end position="322"/>
    </location>
</feature>
<dbReference type="GO" id="GO:0051539">
    <property type="term" value="F:4 iron, 4 sulfur cluster binding"/>
    <property type="evidence" value="ECO:0007669"/>
    <property type="project" value="UniProtKB-KW"/>
</dbReference>
<dbReference type="PANTHER" id="PTHR30544:SF5">
    <property type="entry name" value="RADICAL SAM CORE DOMAIN-CONTAINING PROTEIN"/>
    <property type="match status" value="1"/>
</dbReference>
<evidence type="ECO:0000259" key="12">
    <source>
        <dbReference type="PROSITE" id="PS51918"/>
    </source>
</evidence>
<keyword evidence="4" id="KW-0963">Cytoplasm</keyword>
<keyword evidence="8" id="KW-0949">S-adenosyl-L-methionine</keyword>
<comment type="subcellular location">
    <subcellularLocation>
        <location evidence="2">Cytoplasm</location>
    </subcellularLocation>
</comment>
<dbReference type="SUPFAM" id="SSF102114">
    <property type="entry name" value="Radical SAM enzymes"/>
    <property type="match status" value="1"/>
</dbReference>
<dbReference type="CDD" id="cd01335">
    <property type="entry name" value="Radical_SAM"/>
    <property type="match status" value="1"/>
</dbReference>
<evidence type="ECO:0000256" key="1">
    <source>
        <dbReference type="ARBA" id="ARBA00001966"/>
    </source>
</evidence>
<comment type="caution">
    <text evidence="13">The sequence shown here is derived from an EMBL/GenBank/DDBJ whole genome shotgun (WGS) entry which is preliminary data.</text>
</comment>
<keyword evidence="7" id="KW-0808">Transferase</keyword>
<evidence type="ECO:0000256" key="10">
    <source>
        <dbReference type="ARBA" id="ARBA00023004"/>
    </source>
</evidence>
<keyword evidence="5" id="KW-0698">rRNA processing</keyword>
<dbReference type="GO" id="GO:0030488">
    <property type="term" value="P:tRNA methylation"/>
    <property type="evidence" value="ECO:0007669"/>
    <property type="project" value="InterPro"/>
</dbReference>
<evidence type="ECO:0000256" key="6">
    <source>
        <dbReference type="ARBA" id="ARBA00022603"/>
    </source>
</evidence>
<proteinExistence type="predicted"/>
<dbReference type="GO" id="GO:0046872">
    <property type="term" value="F:metal ion binding"/>
    <property type="evidence" value="ECO:0007669"/>
    <property type="project" value="UniProtKB-KW"/>
</dbReference>
<dbReference type="AlphaFoldDB" id="K2BWA8"/>
<dbReference type="InterPro" id="IPR004383">
    <property type="entry name" value="rRNA_lsu_MTrfase_RlmN/Cfr"/>
</dbReference>
<dbReference type="InterPro" id="IPR058240">
    <property type="entry name" value="rSAM_sf"/>
</dbReference>
<dbReference type="InterPro" id="IPR040072">
    <property type="entry name" value="Methyltransferase_A"/>
</dbReference>
<dbReference type="InterPro" id="IPR027492">
    <property type="entry name" value="RNA_MTrfase_RlmN"/>
</dbReference>
<dbReference type="GO" id="GO:0008173">
    <property type="term" value="F:RNA methyltransferase activity"/>
    <property type="evidence" value="ECO:0007669"/>
    <property type="project" value="InterPro"/>
</dbReference>
<keyword evidence="11" id="KW-0411">Iron-sulfur</keyword>
<accession>K2BWA8</accession>
<dbReference type="GO" id="GO:0005737">
    <property type="term" value="C:cytoplasm"/>
    <property type="evidence" value="ECO:0007669"/>
    <property type="project" value="UniProtKB-SubCell"/>
</dbReference>
<comment type="cofactor">
    <cofactor evidence="1">
        <name>[4Fe-4S] cluster</name>
        <dbReference type="ChEBI" id="CHEBI:49883"/>
    </cofactor>
</comment>
<dbReference type="SFLD" id="SFLDS00029">
    <property type="entry name" value="Radical_SAM"/>
    <property type="match status" value="1"/>
</dbReference>
<dbReference type="InterPro" id="IPR013785">
    <property type="entry name" value="Aldolase_TIM"/>
</dbReference>
<keyword evidence="9" id="KW-0479">Metal-binding</keyword>
<evidence type="ECO:0000256" key="4">
    <source>
        <dbReference type="ARBA" id="ARBA00022490"/>
    </source>
</evidence>
<evidence type="ECO:0000256" key="3">
    <source>
        <dbReference type="ARBA" id="ARBA00022485"/>
    </source>
</evidence>
<keyword evidence="10" id="KW-0408">Iron</keyword>
<dbReference type="Pfam" id="PF04055">
    <property type="entry name" value="Radical_SAM"/>
    <property type="match status" value="1"/>
</dbReference>
<protein>
    <recommendedName>
        <fullName evidence="12">Radical SAM core domain-containing protein</fullName>
    </recommendedName>
</protein>
<dbReference type="Gene3D" id="3.20.20.70">
    <property type="entry name" value="Aldolase class I"/>
    <property type="match status" value="1"/>
</dbReference>
<dbReference type="InterPro" id="IPR007197">
    <property type="entry name" value="rSAM"/>
</dbReference>